<evidence type="ECO:0000256" key="7">
    <source>
        <dbReference type="SAM" id="MobiDB-lite"/>
    </source>
</evidence>
<feature type="transmembrane region" description="Helical" evidence="8">
    <location>
        <begin position="315"/>
        <end position="341"/>
    </location>
</feature>
<comment type="caution">
    <text evidence="10">The sequence shown here is derived from an EMBL/GenBank/DDBJ whole genome shotgun (WGS) entry which is preliminary data.</text>
</comment>
<keyword evidence="4 8" id="KW-1133">Transmembrane helix</keyword>
<organism evidence="10 11">
    <name type="scientific">Streptomyces caeruleatus</name>
    <dbReference type="NCBI Taxonomy" id="661399"/>
    <lineage>
        <taxon>Bacteria</taxon>
        <taxon>Bacillati</taxon>
        <taxon>Actinomycetota</taxon>
        <taxon>Actinomycetes</taxon>
        <taxon>Kitasatosporales</taxon>
        <taxon>Streptomycetaceae</taxon>
        <taxon>Streptomyces</taxon>
    </lineage>
</organism>
<dbReference type="Proteomes" id="UP000053429">
    <property type="component" value="Unassembled WGS sequence"/>
</dbReference>
<keyword evidence="5 8" id="KW-0472">Membrane</keyword>
<evidence type="ECO:0000313" key="11">
    <source>
        <dbReference type="Proteomes" id="UP000053429"/>
    </source>
</evidence>
<dbReference type="GO" id="GO:0005886">
    <property type="term" value="C:plasma membrane"/>
    <property type="evidence" value="ECO:0007669"/>
    <property type="project" value="UniProtKB-SubCell"/>
</dbReference>
<dbReference type="InterPro" id="IPR003838">
    <property type="entry name" value="ABC3_permease_C"/>
</dbReference>
<protein>
    <submittedName>
        <fullName evidence="10">ABC transporter permease</fullName>
    </submittedName>
</protein>
<dbReference type="PANTHER" id="PTHR30572">
    <property type="entry name" value="MEMBRANE COMPONENT OF TRANSPORTER-RELATED"/>
    <property type="match status" value="1"/>
</dbReference>
<dbReference type="InterPro" id="IPR050250">
    <property type="entry name" value="Macrolide_Exporter_MacB"/>
</dbReference>
<accession>A0A101TLD5</accession>
<feature type="transmembrane region" description="Helical" evidence="8">
    <location>
        <begin position="361"/>
        <end position="388"/>
    </location>
</feature>
<evidence type="ECO:0000259" key="9">
    <source>
        <dbReference type="Pfam" id="PF02687"/>
    </source>
</evidence>
<dbReference type="AlphaFoldDB" id="A0A101TLD5"/>
<dbReference type="Pfam" id="PF02687">
    <property type="entry name" value="FtsX"/>
    <property type="match status" value="1"/>
</dbReference>
<sequence>MNVFSLALANVRALRRRLIGLVALVSVAAAVCLGALGIADRAQGVTDSGVKESSANRSITVDRPVDRPDTPQLTDRTEARLAKLPHVESVQHRAQVSFGVLTKAGDTVLLYATTYRPALTPPVTKSVRKDLFPLKPGEIVAPAASQGADLGKLVGQDIEIETTRFVRQGEGTGVTGHARLVGVYDPTWQLDNPDAAYAADSTVVRWAAQRSGEQEKNYLSTVGYDQLTVVARTAADVPAVTKSVQQLGYPAVTLQQQLSALPGVLEMIKVVGQVLLGVLGVLAFVGAVTVTGALSRQRAQEIGILKAVGFRTRSVLTMLVTEMALVGAAAALIGVVLGALLGGGAAALLRGSAELAPYVKGWVLLPSAATLLLLLGLTVLVVAIGSLAPARRAARMSPTDAMKDW</sequence>
<gene>
    <name evidence="10" type="ORF">AQJ67_36765</name>
</gene>
<evidence type="ECO:0000256" key="6">
    <source>
        <dbReference type="ARBA" id="ARBA00038076"/>
    </source>
</evidence>
<evidence type="ECO:0000256" key="1">
    <source>
        <dbReference type="ARBA" id="ARBA00004651"/>
    </source>
</evidence>
<evidence type="ECO:0000256" key="4">
    <source>
        <dbReference type="ARBA" id="ARBA00022989"/>
    </source>
</evidence>
<keyword evidence="2" id="KW-1003">Cell membrane</keyword>
<dbReference type="OrthoDB" id="5138447at2"/>
<feature type="compositionally biased region" description="Basic and acidic residues" evidence="7">
    <location>
        <begin position="63"/>
        <end position="72"/>
    </location>
</feature>
<proteinExistence type="inferred from homology"/>
<feature type="domain" description="ABC3 transporter permease C-terminal" evidence="9">
    <location>
        <begin position="275"/>
        <end position="398"/>
    </location>
</feature>
<dbReference type="PANTHER" id="PTHR30572:SF4">
    <property type="entry name" value="ABC TRANSPORTER PERMEASE YTRF"/>
    <property type="match status" value="1"/>
</dbReference>
<feature type="region of interest" description="Disordered" evidence="7">
    <location>
        <begin position="47"/>
        <end position="72"/>
    </location>
</feature>
<dbReference type="EMBL" id="LMWY01000051">
    <property type="protein sequence ID" value="KUN94492.1"/>
    <property type="molecule type" value="Genomic_DNA"/>
</dbReference>
<reference evidence="10 11" key="1">
    <citation type="submission" date="2015-10" db="EMBL/GenBank/DDBJ databases">
        <title>Draft genome sequence of Streptomyces caeruleatus NRRL B-24802, type strain for the species Streptomyces caeruleatus.</title>
        <authorList>
            <person name="Ruckert C."/>
            <person name="Winkler A."/>
            <person name="Kalinowski J."/>
            <person name="Kampfer P."/>
            <person name="Glaeser S."/>
        </authorList>
    </citation>
    <scope>NUCLEOTIDE SEQUENCE [LARGE SCALE GENOMIC DNA]</scope>
    <source>
        <strain evidence="10 11">NRRL B-24802</strain>
    </source>
</reference>
<evidence type="ECO:0000313" key="10">
    <source>
        <dbReference type="EMBL" id="KUN94492.1"/>
    </source>
</evidence>
<evidence type="ECO:0000256" key="2">
    <source>
        <dbReference type="ARBA" id="ARBA00022475"/>
    </source>
</evidence>
<keyword evidence="3 8" id="KW-0812">Transmembrane</keyword>
<evidence type="ECO:0000256" key="5">
    <source>
        <dbReference type="ARBA" id="ARBA00023136"/>
    </source>
</evidence>
<dbReference type="STRING" id="661399.AQJ67_36765"/>
<name>A0A101TLD5_9ACTN</name>
<dbReference type="RefSeq" id="WP_062723828.1">
    <property type="nucleotide sequence ID" value="NZ_KQ948939.1"/>
</dbReference>
<comment type="subcellular location">
    <subcellularLocation>
        <location evidence="1">Cell membrane</location>
        <topology evidence="1">Multi-pass membrane protein</topology>
    </subcellularLocation>
</comment>
<feature type="transmembrane region" description="Helical" evidence="8">
    <location>
        <begin position="274"/>
        <end position="294"/>
    </location>
</feature>
<evidence type="ECO:0000256" key="3">
    <source>
        <dbReference type="ARBA" id="ARBA00022692"/>
    </source>
</evidence>
<dbReference type="GO" id="GO:0022857">
    <property type="term" value="F:transmembrane transporter activity"/>
    <property type="evidence" value="ECO:0007669"/>
    <property type="project" value="TreeGrafter"/>
</dbReference>
<comment type="similarity">
    <text evidence="6">Belongs to the ABC-4 integral membrane protein family.</text>
</comment>
<keyword evidence="11" id="KW-1185">Reference proteome</keyword>
<evidence type="ECO:0000256" key="8">
    <source>
        <dbReference type="SAM" id="Phobius"/>
    </source>
</evidence>